<dbReference type="CDD" id="cd01171">
    <property type="entry name" value="YXKO-related"/>
    <property type="match status" value="1"/>
</dbReference>
<keyword evidence="12 17" id="KW-0456">Lyase</keyword>
<dbReference type="InterPro" id="IPR000631">
    <property type="entry name" value="CARKD"/>
</dbReference>
<keyword evidence="8 17" id="KW-0521">NADP</keyword>
<dbReference type="Pfam" id="PF01256">
    <property type="entry name" value="Carb_kinase"/>
    <property type="match status" value="1"/>
</dbReference>
<evidence type="ECO:0000256" key="14">
    <source>
        <dbReference type="ARBA" id="ARBA00025153"/>
    </source>
</evidence>
<dbReference type="Pfam" id="PF03853">
    <property type="entry name" value="YjeF_N"/>
    <property type="match status" value="1"/>
</dbReference>
<comment type="similarity">
    <text evidence="17">Belongs to the NnrD/CARKD family.</text>
</comment>
<evidence type="ECO:0000256" key="4">
    <source>
        <dbReference type="ARBA" id="ARBA00009524"/>
    </source>
</evidence>
<dbReference type="InterPro" id="IPR029056">
    <property type="entry name" value="Ribokinase-like"/>
</dbReference>
<keyword evidence="11 18" id="KW-0413">Isomerase</keyword>
<comment type="catalytic activity">
    <reaction evidence="16 17 18">
        <text>(6S)-NADPHX + ADP = AMP + phosphate + NADPH + H(+)</text>
        <dbReference type="Rhea" id="RHEA:32235"/>
        <dbReference type="ChEBI" id="CHEBI:15378"/>
        <dbReference type="ChEBI" id="CHEBI:43474"/>
        <dbReference type="ChEBI" id="CHEBI:57783"/>
        <dbReference type="ChEBI" id="CHEBI:64076"/>
        <dbReference type="ChEBI" id="CHEBI:456215"/>
        <dbReference type="ChEBI" id="CHEBI:456216"/>
        <dbReference type="EC" id="4.2.1.136"/>
    </reaction>
</comment>
<keyword evidence="9 18" id="KW-0630">Potassium</keyword>
<evidence type="ECO:0000256" key="19">
    <source>
        <dbReference type="SAM" id="MobiDB-lite"/>
    </source>
</evidence>
<keyword evidence="10 17" id="KW-0520">NAD</keyword>
<evidence type="ECO:0000256" key="3">
    <source>
        <dbReference type="ARBA" id="ARBA00006001"/>
    </source>
</evidence>
<keyword evidence="23" id="KW-1185">Reference proteome</keyword>
<dbReference type="NCBIfam" id="TIGR00196">
    <property type="entry name" value="yjeF_cterm"/>
    <property type="match status" value="1"/>
</dbReference>
<comment type="function">
    <text evidence="14 18">Bifunctional enzyme that catalyzes the epimerization of the S- and R-forms of NAD(P)HX and the dehydration of the S-form of NAD(P)HX at the expense of ADP, which is converted to AMP. This allows the repair of both epimers of NAD(P)HX, a damaged form of NAD(P)H that is a result of enzymatic or heat-dependent hydration.</text>
</comment>
<keyword evidence="22" id="KW-0418">Kinase</keyword>
<evidence type="ECO:0000256" key="1">
    <source>
        <dbReference type="ARBA" id="ARBA00000013"/>
    </source>
</evidence>
<evidence type="ECO:0000256" key="17">
    <source>
        <dbReference type="HAMAP-Rule" id="MF_01965"/>
    </source>
</evidence>
<proteinExistence type="inferred from homology"/>
<evidence type="ECO:0000256" key="13">
    <source>
        <dbReference type="ARBA" id="ARBA00023268"/>
    </source>
</evidence>
<evidence type="ECO:0000256" key="10">
    <source>
        <dbReference type="ARBA" id="ARBA00023027"/>
    </source>
</evidence>
<dbReference type="Proteomes" id="UP000078486">
    <property type="component" value="Unassembled WGS sequence"/>
</dbReference>
<dbReference type="InterPro" id="IPR004443">
    <property type="entry name" value="YjeF_N_dom"/>
</dbReference>
<reference evidence="22 23" key="1">
    <citation type="submission" date="2016-01" db="EMBL/GenBank/DDBJ databases">
        <title>High potential of lignocellulose degradation of a new Verrucomicrobia species.</title>
        <authorList>
            <person name="Wang Y."/>
            <person name="Shi Y."/>
            <person name="Qiu Z."/>
            <person name="Liu S."/>
            <person name="Yang H."/>
        </authorList>
    </citation>
    <scope>NUCLEOTIDE SEQUENCE [LARGE SCALE GENOMIC DNA]</scope>
    <source>
        <strain evidence="22 23">TSB47</strain>
    </source>
</reference>
<dbReference type="EMBL" id="LRRQ01000137">
    <property type="protein sequence ID" value="OAM88383.1"/>
    <property type="molecule type" value="Genomic_DNA"/>
</dbReference>
<evidence type="ECO:0000259" key="20">
    <source>
        <dbReference type="PROSITE" id="PS51383"/>
    </source>
</evidence>
<evidence type="ECO:0000256" key="9">
    <source>
        <dbReference type="ARBA" id="ARBA00022958"/>
    </source>
</evidence>
<dbReference type="GO" id="GO:0052856">
    <property type="term" value="F:NAD(P)HX epimerase activity"/>
    <property type="evidence" value="ECO:0007669"/>
    <property type="project" value="UniProtKB-EC"/>
</dbReference>
<dbReference type="SUPFAM" id="SSF64153">
    <property type="entry name" value="YjeF N-terminal domain-like"/>
    <property type="match status" value="1"/>
</dbReference>
<dbReference type="Gene3D" id="3.40.50.10260">
    <property type="entry name" value="YjeF N-terminal domain"/>
    <property type="match status" value="1"/>
</dbReference>
<keyword evidence="22" id="KW-0808">Transferase</keyword>
<feature type="binding site" evidence="17">
    <location>
        <position position="411"/>
    </location>
    <ligand>
        <name>(6S)-NADPHX</name>
        <dbReference type="ChEBI" id="CHEBI:64076"/>
    </ligand>
</feature>
<dbReference type="Gene3D" id="3.40.1190.20">
    <property type="match status" value="1"/>
</dbReference>
<comment type="subunit">
    <text evidence="17">Homotetramer.</text>
</comment>
<keyword evidence="7 17" id="KW-0067">ATP-binding</keyword>
<feature type="region of interest" description="Disordered" evidence="19">
    <location>
        <begin position="128"/>
        <end position="147"/>
    </location>
</feature>
<sequence>MPPGLAATSHPALSPADAARFEAALFGGDESREWAAMQQAARAIAAAVLRDFDEIGPLPPEPRILVLAGKGHNGGDALLAAKFIHEKHPRARIETCLVFGERVLRPLALRAWRELSHAPPCRARPCVAPRLTDGENSRPDARSGPTSILPGPPFDIVLDGIFGFQFRPPVEPRIAALLARVNASPARLRAAVDLPSGLGTPDVFLADFTYATGIVKSPALAEENRAAVGRLRYLDLGFWDNTANPSPVPADPPAAAILTPAVLSPLRVLRSPLTDKRDYGHLFIVGGSRGYPGAVIMAALAALRSGAGLVTVFVPETMAAACAARAPEAMWVAWPETPEGGLALEGAHLFRERADRATALLVGPGLGREAETLALAADLAKLSAVPLVLDADALQPAIVGAGAASRILTPHVGEFARIAAALPGAGAVTVLKGPVTRINDGGATTHHSLFGGPVLARGGSGDLLAGLIGGLLAQEPAQPLLAACRGAVWHGLAADRLARAQGQRAVNITQLLDHLAGVLREDVPAAAAGKVTSGK</sequence>
<evidence type="ECO:0000256" key="16">
    <source>
        <dbReference type="ARBA" id="ARBA00049209"/>
    </source>
</evidence>
<organism evidence="22 23">
    <name type="scientific">Termitidicoccus mucosus</name>
    <dbReference type="NCBI Taxonomy" id="1184151"/>
    <lineage>
        <taxon>Bacteria</taxon>
        <taxon>Pseudomonadati</taxon>
        <taxon>Verrucomicrobiota</taxon>
        <taxon>Opitutia</taxon>
        <taxon>Opitutales</taxon>
        <taxon>Opitutaceae</taxon>
        <taxon>Termitidicoccus</taxon>
    </lineage>
</organism>
<feature type="binding site" evidence="17">
    <location>
        <position position="462"/>
    </location>
    <ligand>
        <name>(6S)-NADPHX</name>
        <dbReference type="ChEBI" id="CHEBI:64076"/>
    </ligand>
</feature>
<dbReference type="OrthoDB" id="9806925at2"/>
<feature type="compositionally biased region" description="Basic and acidic residues" evidence="19">
    <location>
        <begin position="132"/>
        <end position="141"/>
    </location>
</feature>
<comment type="caution">
    <text evidence="22">The sequence shown here is derived from an EMBL/GenBank/DDBJ whole genome shotgun (WGS) entry which is preliminary data.</text>
</comment>
<dbReference type="GO" id="GO:0046496">
    <property type="term" value="P:nicotinamide nucleotide metabolic process"/>
    <property type="evidence" value="ECO:0007669"/>
    <property type="project" value="UniProtKB-UniRule"/>
</dbReference>
<comment type="catalytic activity">
    <reaction evidence="2 18">
        <text>(6R)-NADPHX = (6S)-NADPHX</text>
        <dbReference type="Rhea" id="RHEA:32227"/>
        <dbReference type="ChEBI" id="CHEBI:64076"/>
        <dbReference type="ChEBI" id="CHEBI:64077"/>
        <dbReference type="EC" id="5.1.99.6"/>
    </reaction>
</comment>
<comment type="cofactor">
    <cofactor evidence="17">
        <name>Mg(2+)</name>
        <dbReference type="ChEBI" id="CHEBI:18420"/>
    </cofactor>
</comment>
<comment type="cofactor">
    <cofactor evidence="18">
        <name>K(+)</name>
        <dbReference type="ChEBI" id="CHEBI:29103"/>
    </cofactor>
    <text evidence="18">Binds 1 potassium ion per subunit.</text>
</comment>
<dbReference type="PROSITE" id="PS51383">
    <property type="entry name" value="YJEF_C_3"/>
    <property type="match status" value="1"/>
</dbReference>
<dbReference type="HAMAP" id="MF_01965">
    <property type="entry name" value="NADHX_dehydratase"/>
    <property type="match status" value="1"/>
</dbReference>
<feature type="binding site" evidence="17">
    <location>
        <position position="365"/>
    </location>
    <ligand>
        <name>(6S)-NADPHX</name>
        <dbReference type="ChEBI" id="CHEBI:64076"/>
    </ligand>
</feature>
<feature type="binding site" evidence="17">
    <location>
        <position position="461"/>
    </location>
    <ligand>
        <name>AMP</name>
        <dbReference type="ChEBI" id="CHEBI:456215"/>
    </ligand>
</feature>
<evidence type="ECO:0000256" key="8">
    <source>
        <dbReference type="ARBA" id="ARBA00022857"/>
    </source>
</evidence>
<dbReference type="GO" id="GO:0016301">
    <property type="term" value="F:kinase activity"/>
    <property type="evidence" value="ECO:0007669"/>
    <property type="project" value="UniProtKB-KW"/>
</dbReference>
<dbReference type="PANTHER" id="PTHR12592:SF0">
    <property type="entry name" value="ATP-DEPENDENT (S)-NAD(P)H-HYDRATE DEHYDRATASE"/>
    <property type="match status" value="1"/>
</dbReference>
<evidence type="ECO:0000259" key="21">
    <source>
        <dbReference type="PROSITE" id="PS51385"/>
    </source>
</evidence>
<keyword evidence="6 17" id="KW-0547">Nucleotide-binding</keyword>
<comment type="catalytic activity">
    <reaction evidence="15 17 18">
        <text>(6S)-NADHX + ADP = AMP + phosphate + NADH + H(+)</text>
        <dbReference type="Rhea" id="RHEA:32223"/>
        <dbReference type="ChEBI" id="CHEBI:15378"/>
        <dbReference type="ChEBI" id="CHEBI:43474"/>
        <dbReference type="ChEBI" id="CHEBI:57945"/>
        <dbReference type="ChEBI" id="CHEBI:64074"/>
        <dbReference type="ChEBI" id="CHEBI:456215"/>
        <dbReference type="ChEBI" id="CHEBI:456216"/>
        <dbReference type="EC" id="4.2.1.136"/>
    </reaction>
</comment>
<evidence type="ECO:0000256" key="18">
    <source>
        <dbReference type="PIRNR" id="PIRNR017184"/>
    </source>
</evidence>
<dbReference type="PROSITE" id="PS51385">
    <property type="entry name" value="YJEF_N"/>
    <property type="match status" value="1"/>
</dbReference>
<dbReference type="PIRSF" id="PIRSF017184">
    <property type="entry name" value="Nnr"/>
    <property type="match status" value="1"/>
</dbReference>
<evidence type="ECO:0000256" key="11">
    <source>
        <dbReference type="ARBA" id="ARBA00023235"/>
    </source>
</evidence>
<feature type="domain" description="YjeF C-terminal" evidence="20">
    <location>
        <begin position="259"/>
        <end position="522"/>
    </location>
</feature>
<dbReference type="GO" id="GO:0046872">
    <property type="term" value="F:metal ion binding"/>
    <property type="evidence" value="ECO:0007669"/>
    <property type="project" value="UniProtKB-UniRule"/>
</dbReference>
<dbReference type="GO" id="GO:0005524">
    <property type="term" value="F:ATP binding"/>
    <property type="evidence" value="ECO:0007669"/>
    <property type="project" value="UniProtKB-UniRule"/>
</dbReference>
<protein>
    <recommendedName>
        <fullName evidence="17">ADP-dependent (S)-NAD(P)H-hydrate dehydratase</fullName>
        <ecNumber evidence="17">4.2.1.136</ecNumber>
    </recommendedName>
    <alternativeName>
        <fullName evidence="17">ADP-dependent NAD(P)HX dehydratase</fullName>
    </alternativeName>
</protein>
<dbReference type="GO" id="GO:0052855">
    <property type="term" value="F:ADP-dependent NAD(P)H-hydrate dehydratase activity"/>
    <property type="evidence" value="ECO:0007669"/>
    <property type="project" value="UniProtKB-UniRule"/>
</dbReference>
<dbReference type="InterPro" id="IPR030677">
    <property type="entry name" value="Nnr"/>
</dbReference>
<evidence type="ECO:0000256" key="6">
    <source>
        <dbReference type="ARBA" id="ARBA00022741"/>
    </source>
</evidence>
<dbReference type="SUPFAM" id="SSF53613">
    <property type="entry name" value="Ribokinase-like"/>
    <property type="match status" value="1"/>
</dbReference>
<evidence type="ECO:0000256" key="7">
    <source>
        <dbReference type="ARBA" id="ARBA00022840"/>
    </source>
</evidence>
<evidence type="ECO:0000256" key="2">
    <source>
        <dbReference type="ARBA" id="ARBA00000909"/>
    </source>
</evidence>
<evidence type="ECO:0000313" key="23">
    <source>
        <dbReference type="Proteomes" id="UP000078486"/>
    </source>
</evidence>
<name>A0A178IED9_9BACT</name>
<dbReference type="GO" id="GO:0110051">
    <property type="term" value="P:metabolite repair"/>
    <property type="evidence" value="ECO:0007669"/>
    <property type="project" value="TreeGrafter"/>
</dbReference>
<evidence type="ECO:0000256" key="5">
    <source>
        <dbReference type="ARBA" id="ARBA00022723"/>
    </source>
</evidence>
<keyword evidence="13" id="KW-0511">Multifunctional enzyme</keyword>
<accession>A0A178IED9</accession>
<comment type="similarity">
    <text evidence="4 18">In the C-terminal section; belongs to the NnrD/CARKD family.</text>
</comment>
<comment type="catalytic activity">
    <reaction evidence="1 18">
        <text>(6R)-NADHX = (6S)-NADHX</text>
        <dbReference type="Rhea" id="RHEA:32215"/>
        <dbReference type="ChEBI" id="CHEBI:64074"/>
        <dbReference type="ChEBI" id="CHEBI:64075"/>
        <dbReference type="EC" id="5.1.99.6"/>
    </reaction>
</comment>
<evidence type="ECO:0000256" key="12">
    <source>
        <dbReference type="ARBA" id="ARBA00023239"/>
    </source>
</evidence>
<keyword evidence="5 18" id="KW-0479">Metal-binding</keyword>
<dbReference type="PANTHER" id="PTHR12592">
    <property type="entry name" value="ATP-DEPENDENT (S)-NAD(P)H-HYDRATE DEHYDRATASE FAMILY MEMBER"/>
    <property type="match status" value="1"/>
</dbReference>
<feature type="domain" description="YjeF N-terminal" evidence="21">
    <location>
        <begin position="13"/>
        <end position="244"/>
    </location>
</feature>
<evidence type="ECO:0000313" key="22">
    <source>
        <dbReference type="EMBL" id="OAM88383.1"/>
    </source>
</evidence>
<gene>
    <name evidence="17" type="primary">nnrD</name>
    <name evidence="22" type="ORF">AW736_19395</name>
</gene>
<evidence type="ECO:0000256" key="15">
    <source>
        <dbReference type="ARBA" id="ARBA00048238"/>
    </source>
</evidence>
<dbReference type="AlphaFoldDB" id="A0A178IED9"/>
<feature type="binding site" evidence="17">
    <location>
        <position position="294"/>
    </location>
    <ligand>
        <name>(6S)-NADPHX</name>
        <dbReference type="ChEBI" id="CHEBI:64076"/>
    </ligand>
</feature>
<dbReference type="InterPro" id="IPR036652">
    <property type="entry name" value="YjeF_N_dom_sf"/>
</dbReference>
<comment type="similarity">
    <text evidence="3 18">In the N-terminal section; belongs to the NnrE/AIBP family.</text>
</comment>
<dbReference type="STRING" id="1184151.AW736_19395"/>
<feature type="binding site" evidence="17">
    <location>
        <begin position="432"/>
        <end position="436"/>
    </location>
    <ligand>
        <name>AMP</name>
        <dbReference type="ChEBI" id="CHEBI:456215"/>
    </ligand>
</feature>
<comment type="function">
    <text evidence="17">Catalyzes the dehydration of the S-form of NAD(P)HX at the expense of ADP, which is converted to AMP. Together with NAD(P)HX epimerase, which catalyzes the epimerization of the S- and R-forms, the enzyme allows the repair of both epimers of NAD(P)HX, a damaged form of NAD(P)H that is a result of enzymatic or heat-dependent hydration.</text>
</comment>
<dbReference type="EC" id="4.2.1.136" evidence="17"/>